<reference evidence="3 4" key="1">
    <citation type="journal article" date="2019" name="Int. J. Syst. Evol. Microbiol.">
        <title>The Global Catalogue of Microorganisms (GCM) 10K type strain sequencing project: providing services to taxonomists for standard genome sequencing and annotation.</title>
        <authorList>
            <consortium name="The Broad Institute Genomics Platform"/>
            <consortium name="The Broad Institute Genome Sequencing Center for Infectious Disease"/>
            <person name="Wu L."/>
            <person name="Ma J."/>
        </authorList>
    </citation>
    <scope>NUCLEOTIDE SEQUENCE [LARGE SCALE GENOMIC DNA]</scope>
    <source>
        <strain evidence="3 4">JCM 15672</strain>
    </source>
</reference>
<dbReference type="RefSeq" id="WP_344373751.1">
    <property type="nucleotide sequence ID" value="NZ_BAAAPW010000003.1"/>
</dbReference>
<dbReference type="InterPro" id="IPR036388">
    <property type="entry name" value="WH-like_DNA-bd_sf"/>
</dbReference>
<gene>
    <name evidence="3" type="ORF">GCM10009819_23340</name>
</gene>
<dbReference type="SUPFAM" id="SSF48452">
    <property type="entry name" value="TPR-like"/>
    <property type="match status" value="2"/>
</dbReference>
<comment type="caution">
    <text evidence="3">The sequence shown here is derived from an EMBL/GenBank/DDBJ whole genome shotgun (WGS) entry which is preliminary data.</text>
</comment>
<dbReference type="InterPro" id="IPR039420">
    <property type="entry name" value="WalR-like"/>
</dbReference>
<organism evidence="3 4">
    <name type="scientific">Agromyces tropicus</name>
    <dbReference type="NCBI Taxonomy" id="555371"/>
    <lineage>
        <taxon>Bacteria</taxon>
        <taxon>Bacillati</taxon>
        <taxon>Actinomycetota</taxon>
        <taxon>Actinomycetes</taxon>
        <taxon>Micrococcales</taxon>
        <taxon>Microbacteriaceae</taxon>
        <taxon>Agromyces</taxon>
    </lineage>
</organism>
<accession>A0ABN2UK49</accession>
<evidence type="ECO:0000256" key="1">
    <source>
        <dbReference type="ARBA" id="ARBA00023125"/>
    </source>
</evidence>
<sequence>MTSTSALEAGRTAAAELRWADAVEYLARADAGGKLAASDLELLSTAAILRGDLGSAFDAGARAYAAHLEASDDASAAKWAGWMALALVEVGDFSESLVWSARAMRIAAGVGDPLLSATVRLGPAVAQLGSGDLAEGRRMGEESLAIAERHGDQALIANASLVVAKALIAGGELTTALAIHDRTFVAIEAGGVGPFQTGDVLCAMVSDAIMASDLDRATAWVGFLDDWCRAQPSLITFSGQRFALLAQVQVIRGEWDAAAASAESAMARFRAGDFRAAHGAPYAQGEVQRLRGSFHAAAESFRLAEESGWEPQPGSALLLLATGRLAKARSEVRRTLAGDVPLMRRFVLPAAVEIEAAAGDLDAAGRALDELRDSADAMRTPLFDAIVALAGARVRVASGDAVGALADAGEAARAFLEAGAPYGRARARLVAAGAHASLGDRDAADAEFRAARETLLALGAEPELAEAAARMGERQVRDLSPREVEVLRLVSTGLTNRGIAARLTLSERTVDRHLSNIFAKLGVSTRSAATAYAYEHGLA</sequence>
<dbReference type="SUPFAM" id="SSF46894">
    <property type="entry name" value="C-terminal effector domain of the bipartite response regulators"/>
    <property type="match status" value="1"/>
</dbReference>
<protein>
    <submittedName>
        <fullName evidence="3">LuxR C-terminal-related transcriptional regulator</fullName>
    </submittedName>
</protein>
<name>A0ABN2UK49_9MICO</name>
<evidence type="ECO:0000313" key="4">
    <source>
        <dbReference type="Proteomes" id="UP001501196"/>
    </source>
</evidence>
<proteinExistence type="predicted"/>
<dbReference type="InterPro" id="IPR000792">
    <property type="entry name" value="Tscrpt_reg_LuxR_C"/>
</dbReference>
<dbReference type="Gene3D" id="1.25.40.10">
    <property type="entry name" value="Tetratricopeptide repeat domain"/>
    <property type="match status" value="1"/>
</dbReference>
<evidence type="ECO:0000259" key="2">
    <source>
        <dbReference type="PROSITE" id="PS50043"/>
    </source>
</evidence>
<dbReference type="EMBL" id="BAAAPW010000003">
    <property type="protein sequence ID" value="GAA2037957.1"/>
    <property type="molecule type" value="Genomic_DNA"/>
</dbReference>
<keyword evidence="1" id="KW-0238">DNA-binding</keyword>
<dbReference type="SMART" id="SM00421">
    <property type="entry name" value="HTH_LUXR"/>
    <property type="match status" value="1"/>
</dbReference>
<dbReference type="Gene3D" id="1.10.10.10">
    <property type="entry name" value="Winged helix-like DNA-binding domain superfamily/Winged helix DNA-binding domain"/>
    <property type="match status" value="1"/>
</dbReference>
<dbReference type="InterPro" id="IPR011990">
    <property type="entry name" value="TPR-like_helical_dom_sf"/>
</dbReference>
<evidence type="ECO:0000313" key="3">
    <source>
        <dbReference type="EMBL" id="GAA2037957.1"/>
    </source>
</evidence>
<dbReference type="CDD" id="cd06170">
    <property type="entry name" value="LuxR_C_like"/>
    <property type="match status" value="1"/>
</dbReference>
<dbReference type="Pfam" id="PF00196">
    <property type="entry name" value="GerE"/>
    <property type="match status" value="1"/>
</dbReference>
<dbReference type="PROSITE" id="PS50043">
    <property type="entry name" value="HTH_LUXR_2"/>
    <property type="match status" value="1"/>
</dbReference>
<keyword evidence="4" id="KW-1185">Reference proteome</keyword>
<feature type="domain" description="HTH luxR-type" evidence="2">
    <location>
        <begin position="472"/>
        <end position="537"/>
    </location>
</feature>
<dbReference type="PROSITE" id="PS00622">
    <property type="entry name" value="HTH_LUXR_1"/>
    <property type="match status" value="1"/>
</dbReference>
<dbReference type="Proteomes" id="UP001501196">
    <property type="component" value="Unassembled WGS sequence"/>
</dbReference>
<dbReference type="InterPro" id="IPR016032">
    <property type="entry name" value="Sig_transdc_resp-reg_C-effctor"/>
</dbReference>
<dbReference type="PRINTS" id="PR00038">
    <property type="entry name" value="HTHLUXR"/>
</dbReference>
<dbReference type="PANTHER" id="PTHR43214">
    <property type="entry name" value="TWO-COMPONENT RESPONSE REGULATOR"/>
    <property type="match status" value="1"/>
</dbReference>